<dbReference type="InterPro" id="IPR038765">
    <property type="entry name" value="Papain-like_cys_pep_sf"/>
</dbReference>
<organism evidence="5 6">
    <name type="scientific">Ciona intestinalis</name>
    <name type="common">Transparent sea squirt</name>
    <name type="synonym">Ascidia intestinalis</name>
    <dbReference type="NCBI Taxonomy" id="7719"/>
    <lineage>
        <taxon>Eukaryota</taxon>
        <taxon>Metazoa</taxon>
        <taxon>Chordata</taxon>
        <taxon>Tunicata</taxon>
        <taxon>Ascidiacea</taxon>
        <taxon>Phlebobranchia</taxon>
        <taxon>Cionidae</taxon>
        <taxon>Ciona</taxon>
    </lineage>
</organism>
<evidence type="ECO:0000256" key="1">
    <source>
        <dbReference type="ARBA" id="ARBA00005968"/>
    </source>
</evidence>
<dbReference type="SUPFAM" id="SSF81296">
    <property type="entry name" value="E set domains"/>
    <property type="match status" value="1"/>
</dbReference>
<dbReference type="Gene3D" id="2.60.40.10">
    <property type="entry name" value="Immunoglobulins"/>
    <property type="match status" value="3"/>
</dbReference>
<protein>
    <recommendedName>
        <fullName evidence="4">Transglutaminase-like domain-containing protein</fullName>
    </recommendedName>
</protein>
<dbReference type="InterPro" id="IPR001102">
    <property type="entry name" value="Transglutaminase_N"/>
</dbReference>
<dbReference type="FunFam" id="2.60.40.10:FF:002682">
    <property type="entry name" value="Transglutaminase 3, gene 1"/>
    <property type="match status" value="1"/>
</dbReference>
<name>F6V6G1_CIOIN</name>
<dbReference type="FunFam" id="2.60.40.10:FF:000090">
    <property type="entry name" value="Protein-glutamine gamma-glutamyltransferase 2"/>
    <property type="match status" value="1"/>
</dbReference>
<dbReference type="Pfam" id="PF01841">
    <property type="entry name" value="Transglut_core"/>
    <property type="match status" value="1"/>
</dbReference>
<feature type="active site" evidence="2">
    <location>
        <position position="291"/>
    </location>
</feature>
<evidence type="ECO:0000256" key="2">
    <source>
        <dbReference type="PIRSR" id="PIRSR000459-1"/>
    </source>
</evidence>
<feature type="compositionally biased region" description="Basic residues" evidence="3">
    <location>
        <begin position="1"/>
        <end position="13"/>
    </location>
</feature>
<dbReference type="FunFam" id="3.90.260.10:FF:000002">
    <property type="entry name" value="Erythrocyte membrane protein band 4.2"/>
    <property type="match status" value="1"/>
</dbReference>
<dbReference type="InterPro" id="IPR050779">
    <property type="entry name" value="Transglutaminase"/>
</dbReference>
<dbReference type="InterPro" id="IPR036238">
    <property type="entry name" value="Transglutaminase_C_sf"/>
</dbReference>
<dbReference type="InterPro" id="IPR002931">
    <property type="entry name" value="Transglutaminase-like"/>
</dbReference>
<dbReference type="EMBL" id="EAAA01001186">
    <property type="status" value="NOT_ANNOTATED_CDS"/>
    <property type="molecule type" value="Genomic_DNA"/>
</dbReference>
<reference evidence="5" key="2">
    <citation type="journal article" date="2008" name="Genome Biol.">
        <title>Improved genome assembly and evidence-based global gene model set for the chordate Ciona intestinalis: new insight into intron and operon populations.</title>
        <authorList>
            <person name="Satou Y."/>
            <person name="Mineta K."/>
            <person name="Ogasawara M."/>
            <person name="Sasakura Y."/>
            <person name="Shoguchi E."/>
            <person name="Ueno K."/>
            <person name="Yamada L."/>
            <person name="Matsumoto J."/>
            <person name="Wasserscheid J."/>
            <person name="Dewar K."/>
            <person name="Wiley G.B."/>
            <person name="Macmil S.L."/>
            <person name="Roe B.A."/>
            <person name="Zeller R.W."/>
            <person name="Hastings K.E."/>
            <person name="Lemaire P."/>
            <person name="Lindquist E."/>
            <person name="Endo T."/>
            <person name="Hotta K."/>
            <person name="Inaba K."/>
        </authorList>
    </citation>
    <scope>NUCLEOTIDE SEQUENCE [LARGE SCALE GENOMIC DNA]</scope>
    <source>
        <strain evidence="5">wild type</strain>
    </source>
</reference>
<feature type="active site" evidence="2">
    <location>
        <position position="343"/>
    </location>
</feature>
<dbReference type="Ensembl" id="ENSCINT00000000090.3">
    <property type="protein sequence ID" value="ENSCINP00000000090.3"/>
    <property type="gene ID" value="ENSCING00000000065.3"/>
</dbReference>
<reference evidence="6" key="1">
    <citation type="journal article" date="2002" name="Science">
        <title>The draft genome of Ciona intestinalis: insights into chordate and vertebrate origins.</title>
        <authorList>
            <person name="Dehal P."/>
            <person name="Satou Y."/>
            <person name="Campbell R.K."/>
            <person name="Chapman J."/>
            <person name="Degnan B."/>
            <person name="De Tomaso A."/>
            <person name="Davidson B."/>
            <person name="Di Gregorio A."/>
            <person name="Gelpke M."/>
            <person name="Goodstein D.M."/>
            <person name="Harafuji N."/>
            <person name="Hastings K.E."/>
            <person name="Ho I."/>
            <person name="Hotta K."/>
            <person name="Huang W."/>
            <person name="Kawashima T."/>
            <person name="Lemaire P."/>
            <person name="Martinez D."/>
            <person name="Meinertzhagen I.A."/>
            <person name="Necula S."/>
            <person name="Nonaka M."/>
            <person name="Putnam N."/>
            <person name="Rash S."/>
            <person name="Saiga H."/>
            <person name="Satake M."/>
            <person name="Terry A."/>
            <person name="Yamada L."/>
            <person name="Wang H.G."/>
            <person name="Awazu S."/>
            <person name="Azumi K."/>
            <person name="Boore J."/>
            <person name="Branno M."/>
            <person name="Chin-Bow S."/>
            <person name="DeSantis R."/>
            <person name="Doyle S."/>
            <person name="Francino P."/>
            <person name="Keys D.N."/>
            <person name="Haga S."/>
            <person name="Hayashi H."/>
            <person name="Hino K."/>
            <person name="Imai K.S."/>
            <person name="Inaba K."/>
            <person name="Kano S."/>
            <person name="Kobayashi K."/>
            <person name="Kobayashi M."/>
            <person name="Lee B.I."/>
            <person name="Makabe K.W."/>
            <person name="Manohar C."/>
            <person name="Matassi G."/>
            <person name="Medina M."/>
            <person name="Mochizuki Y."/>
            <person name="Mount S."/>
            <person name="Morishita T."/>
            <person name="Miura S."/>
            <person name="Nakayama A."/>
            <person name="Nishizaka S."/>
            <person name="Nomoto H."/>
            <person name="Ohta F."/>
            <person name="Oishi K."/>
            <person name="Rigoutsos I."/>
            <person name="Sano M."/>
            <person name="Sasaki A."/>
            <person name="Sasakura Y."/>
            <person name="Shoguchi E."/>
            <person name="Shin-i T."/>
            <person name="Spagnuolo A."/>
            <person name="Stainier D."/>
            <person name="Suzuki M.M."/>
            <person name="Tassy O."/>
            <person name="Takatori N."/>
            <person name="Tokuoka M."/>
            <person name="Yagi K."/>
            <person name="Yoshizaki F."/>
            <person name="Wada S."/>
            <person name="Zhang C."/>
            <person name="Hyatt P.D."/>
            <person name="Larimer F."/>
            <person name="Detter C."/>
            <person name="Doggett N."/>
            <person name="Glavina T."/>
            <person name="Hawkins T."/>
            <person name="Richardson P."/>
            <person name="Lucas S."/>
            <person name="Kohara Y."/>
            <person name="Levine M."/>
            <person name="Satoh N."/>
            <person name="Rokhsar D.S."/>
        </authorList>
    </citation>
    <scope>NUCLEOTIDE SEQUENCE [LARGE SCALE GENOMIC DNA]</scope>
</reference>
<dbReference type="GeneTree" id="ENSGT01050000244939"/>
<keyword evidence="6" id="KW-1185">Reference proteome</keyword>
<feature type="domain" description="Transglutaminase-like" evidence="4">
    <location>
        <begin position="277"/>
        <end position="369"/>
    </location>
</feature>
<dbReference type="InterPro" id="IPR014756">
    <property type="entry name" value="Ig_E-set"/>
</dbReference>
<accession>F6V6G1</accession>
<dbReference type="OMA" id="IIVFNPW"/>
<dbReference type="Pfam" id="PF00927">
    <property type="entry name" value="Transglut_C"/>
    <property type="match status" value="1"/>
</dbReference>
<comment type="similarity">
    <text evidence="1">Belongs to the transglutaminase superfamily. Transglutaminase family.</text>
</comment>
<dbReference type="SUPFAM" id="SSF54001">
    <property type="entry name" value="Cysteine proteinases"/>
    <property type="match status" value="1"/>
</dbReference>
<dbReference type="Pfam" id="PF00868">
    <property type="entry name" value="Transglut_N"/>
    <property type="match status" value="1"/>
</dbReference>
<dbReference type="Gene3D" id="3.90.260.10">
    <property type="entry name" value="Transglutaminase-like"/>
    <property type="match status" value="1"/>
</dbReference>
<dbReference type="PANTHER" id="PTHR11590">
    <property type="entry name" value="PROTEIN-GLUTAMINE GAMMA-GLUTAMYLTRANSFERASE"/>
    <property type="match status" value="1"/>
</dbReference>
<dbReference type="InterPro" id="IPR036985">
    <property type="entry name" value="Transglutaminase-like_sf"/>
</dbReference>
<dbReference type="Proteomes" id="UP000008144">
    <property type="component" value="Chromosome 14"/>
</dbReference>
<evidence type="ECO:0000256" key="3">
    <source>
        <dbReference type="SAM" id="MobiDB-lite"/>
    </source>
</evidence>
<evidence type="ECO:0000259" key="4">
    <source>
        <dbReference type="SMART" id="SM00460"/>
    </source>
</evidence>
<feature type="region of interest" description="Disordered" evidence="3">
    <location>
        <begin position="1"/>
        <end position="20"/>
    </location>
</feature>
<dbReference type="AlphaFoldDB" id="F6V6G1"/>
<dbReference type="InterPro" id="IPR008958">
    <property type="entry name" value="Transglutaminase_C"/>
</dbReference>
<dbReference type="PIRSF" id="PIRSF000459">
    <property type="entry name" value="TGM_EBP42"/>
    <property type="match status" value="1"/>
</dbReference>
<dbReference type="HOGENOM" id="CLU_013435_0_2_1"/>
<sequence>MARGRRGRPRGTGRGRSPSKDALAVKSVDLLKSDNTVQHYTSDYEGSELVVRRGQPFKLLITLSRALKKEEEVEFELRMGGRPMVAHGSLIPLKVIDPKPDEDVVGFKLLANAGDILTVEIYTSAENTGVGKWLLALRAMEGRKKLPRMTVTDDIIIVFNPWSKFDPVYMENEAWRDEYVLNEEGLQFYGTSRRHGKMEWVFGQFEAHCMKAAMKLLLMGSLRYKDHKEPVMVARHMSALVNSNDDNGVLVGNWSGDYSGGRSPSFWHGSTAILKQFVKTGKILSKNFLECVYFPVLRCLGIPTRSLTTFDSAHDTGGNLTIDKHYNETGKPLENDDSIWNFHVWNDVWMARPMLPEGNGGWQALDATPQETSDGKFQCGPMPVSAIKEGDINFDYDGPFIYAEVNAVEKHWRKLKKPQVVDGKMIEYSEIGANTTKVGKLILTKAVNSWAEEDITHSYKYPEGTKEEALSFKNARKHVKFTYVPKKEVKNLVLFKPDVPASVTFGKDITFPIKVENVSKSSQNVFISVVAKSVQYNGSIVKEILDVDLSDDIAAGKTHTFNVSLPFNTYKDSTRGENDVKFFMLGGVTGNEDQVFSEQDLVDLEKPDITVKVPASAQVGKQINVKASFTNPLSISLTGCMFTFEGAGIRDETIVEVSDVKPKAVSSVDVKITPRVVGTRKVIVGFSSKQLEGLRGNAELKVA</sequence>
<reference evidence="5" key="4">
    <citation type="submission" date="2025-09" db="UniProtKB">
        <authorList>
            <consortium name="Ensembl"/>
        </authorList>
    </citation>
    <scope>IDENTIFICATION</scope>
</reference>
<reference evidence="5" key="3">
    <citation type="submission" date="2025-08" db="UniProtKB">
        <authorList>
            <consortium name="Ensembl"/>
        </authorList>
    </citation>
    <scope>IDENTIFICATION</scope>
</reference>
<dbReference type="SUPFAM" id="SSF49309">
    <property type="entry name" value="Transglutaminase, two C-terminal domains"/>
    <property type="match status" value="2"/>
</dbReference>
<dbReference type="GO" id="GO:0003810">
    <property type="term" value="F:protein-glutamine gamma-glutamyltransferase activity"/>
    <property type="evidence" value="ECO:0000318"/>
    <property type="project" value="GO_Central"/>
</dbReference>
<dbReference type="SMART" id="SM00460">
    <property type="entry name" value="TGc"/>
    <property type="match status" value="1"/>
</dbReference>
<feature type="active site" evidence="2">
    <location>
        <position position="366"/>
    </location>
</feature>
<evidence type="ECO:0000313" key="6">
    <source>
        <dbReference type="Proteomes" id="UP000008144"/>
    </source>
</evidence>
<dbReference type="InParanoid" id="F6V6G1"/>
<dbReference type="InterPro" id="IPR013783">
    <property type="entry name" value="Ig-like_fold"/>
</dbReference>
<evidence type="ECO:0000313" key="5">
    <source>
        <dbReference type="Ensembl" id="ENSCINP00000000090.3"/>
    </source>
</evidence>
<dbReference type="InterPro" id="IPR023608">
    <property type="entry name" value="Transglutaminase_animal"/>
</dbReference>
<dbReference type="PANTHER" id="PTHR11590:SF81">
    <property type="entry name" value="PROTEIN-GLUTAMINE GAMMA-GLUTAMYLTRANSFERASE K-LIKE ISOFORM X4"/>
    <property type="match status" value="1"/>
</dbReference>
<proteinExistence type="inferred from homology"/>
<dbReference type="STRING" id="7719.ENSCINP00000000090"/>